<reference evidence="3" key="1">
    <citation type="submission" date="2018-03" db="EMBL/GenBank/DDBJ databases">
        <authorList>
            <person name="Guldener U."/>
        </authorList>
    </citation>
    <scope>NUCLEOTIDE SEQUENCE</scope>
</reference>
<dbReference type="PANTHER" id="PTHR38790">
    <property type="entry name" value="2EXR DOMAIN-CONTAINING PROTEIN-RELATED"/>
    <property type="match status" value="1"/>
</dbReference>
<feature type="domain" description="DUF7730" evidence="2">
    <location>
        <begin position="31"/>
        <end position="149"/>
    </location>
</feature>
<dbReference type="EMBL" id="ONZP01000348">
    <property type="protein sequence ID" value="SPJ82210.1"/>
    <property type="molecule type" value="Genomic_DNA"/>
</dbReference>
<protein>
    <recommendedName>
        <fullName evidence="2">DUF7730 domain-containing protein</fullName>
    </recommendedName>
</protein>
<proteinExistence type="predicted"/>
<gene>
    <name evidence="3" type="ORF">FTOL_09615</name>
</gene>
<comment type="caution">
    <text evidence="3">The sequence shown here is derived from an EMBL/GenBank/DDBJ whole genome shotgun (WGS) entry which is preliminary data.</text>
</comment>
<feature type="region of interest" description="Disordered" evidence="1">
    <location>
        <begin position="1"/>
        <end position="28"/>
    </location>
</feature>
<dbReference type="PANTHER" id="PTHR38790:SF4">
    <property type="entry name" value="2EXR DOMAIN-CONTAINING PROTEIN"/>
    <property type="match status" value="1"/>
</dbReference>
<dbReference type="Proteomes" id="UP001187734">
    <property type="component" value="Unassembled WGS sequence"/>
</dbReference>
<feature type="compositionally biased region" description="Basic and acidic residues" evidence="1">
    <location>
        <begin position="7"/>
        <end position="23"/>
    </location>
</feature>
<organism evidence="3 4">
    <name type="scientific">Fusarium torulosum</name>
    <dbReference type="NCBI Taxonomy" id="33205"/>
    <lineage>
        <taxon>Eukaryota</taxon>
        <taxon>Fungi</taxon>
        <taxon>Dikarya</taxon>
        <taxon>Ascomycota</taxon>
        <taxon>Pezizomycotina</taxon>
        <taxon>Sordariomycetes</taxon>
        <taxon>Hypocreomycetidae</taxon>
        <taxon>Hypocreales</taxon>
        <taxon>Nectriaceae</taxon>
        <taxon>Fusarium</taxon>
    </lineage>
</organism>
<evidence type="ECO:0000259" key="2">
    <source>
        <dbReference type="Pfam" id="PF24864"/>
    </source>
</evidence>
<keyword evidence="4" id="KW-1185">Reference proteome</keyword>
<dbReference type="AlphaFoldDB" id="A0AAE8MG26"/>
<dbReference type="Pfam" id="PF24864">
    <property type="entry name" value="DUF7730"/>
    <property type="match status" value="1"/>
</dbReference>
<evidence type="ECO:0000256" key="1">
    <source>
        <dbReference type="SAM" id="MobiDB-lite"/>
    </source>
</evidence>
<accession>A0AAE8MG26</accession>
<sequence>MLLSRSSRHERQLTPAERFRDNTRFTTPPAYQGQSPLFALPAEIRQLIYKELLGSRLVHVFFRQREEKFGRAGAPGNARIPGFVHCVCRGGREAVPHYHEEKNHRWCFLSISLLKTCQSAYIEGIPILYQTNTLSFRCPRDIVFFQAQVEAFSKLAQAVDLHCAKISCRDKVLHRNDAYHPWALPRGQFDAYFEMIWSDKDLAASARHVRLYLETEETGDFYVAFNIRTLLRTDVVPAAQIQVFLQGNSNSMIDESVKLTSTPDKRRRITITANTKVSECYGEVSNKD</sequence>
<name>A0AAE8MG26_9HYPO</name>
<evidence type="ECO:0000313" key="4">
    <source>
        <dbReference type="Proteomes" id="UP001187734"/>
    </source>
</evidence>
<dbReference type="InterPro" id="IPR056632">
    <property type="entry name" value="DUF7730"/>
</dbReference>
<evidence type="ECO:0000313" key="3">
    <source>
        <dbReference type="EMBL" id="SPJ82210.1"/>
    </source>
</evidence>